<dbReference type="PRINTS" id="PR00414">
    <property type="entry name" value="PPTHIESTRASE"/>
</dbReference>
<dbReference type="PANTHER" id="PTHR11266">
    <property type="entry name" value="PEROXISOMAL MEMBRANE PROTEIN 2, PXMP2 MPV17"/>
    <property type="match status" value="1"/>
</dbReference>
<evidence type="ECO:0000256" key="2">
    <source>
        <dbReference type="ARBA" id="ARBA00006824"/>
    </source>
</evidence>
<feature type="chain" id="PRO_5043961294" description="Palmitoyl-protein thioesterase 1" evidence="7">
    <location>
        <begin position="27"/>
        <end position="414"/>
    </location>
</feature>
<dbReference type="Gene3D" id="3.40.50.1820">
    <property type="entry name" value="alpha/beta hydrolase"/>
    <property type="match status" value="1"/>
</dbReference>
<evidence type="ECO:0000313" key="9">
    <source>
        <dbReference type="Proteomes" id="UP000019118"/>
    </source>
</evidence>
<evidence type="ECO:0000313" key="8">
    <source>
        <dbReference type="EnsemblMetazoa" id="XP_019757724.1"/>
    </source>
</evidence>
<dbReference type="GO" id="GO:0005739">
    <property type="term" value="C:mitochondrion"/>
    <property type="evidence" value="ECO:0007669"/>
    <property type="project" value="TreeGrafter"/>
</dbReference>
<reference evidence="8" key="2">
    <citation type="submission" date="2024-08" db="UniProtKB">
        <authorList>
            <consortium name="EnsemblMetazoa"/>
        </authorList>
    </citation>
    <scope>IDENTIFICATION</scope>
</reference>
<evidence type="ECO:0000256" key="1">
    <source>
        <dbReference type="ARBA" id="ARBA00004141"/>
    </source>
</evidence>
<comment type="similarity">
    <text evidence="2">Belongs to the peroxisomal membrane protein PXMP2/4 family.</text>
</comment>
<protein>
    <recommendedName>
        <fullName evidence="10">Palmitoyl-protein thioesterase 1</fullName>
    </recommendedName>
</protein>
<dbReference type="GO" id="GO:0098599">
    <property type="term" value="F:palmitoyl hydrolase activity"/>
    <property type="evidence" value="ECO:0007669"/>
    <property type="project" value="InterPro"/>
</dbReference>
<keyword evidence="7" id="KW-0732">Signal</keyword>
<dbReference type="Pfam" id="PF02089">
    <property type="entry name" value="Palm_thioest"/>
    <property type="match status" value="1"/>
</dbReference>
<evidence type="ECO:0008006" key="10">
    <source>
        <dbReference type="Google" id="ProtNLM"/>
    </source>
</evidence>
<evidence type="ECO:0000256" key="7">
    <source>
        <dbReference type="SAM" id="SignalP"/>
    </source>
</evidence>
<dbReference type="SUPFAM" id="SSF53474">
    <property type="entry name" value="alpha/beta-Hydrolases"/>
    <property type="match status" value="1"/>
</dbReference>
<dbReference type="Proteomes" id="UP000019118">
    <property type="component" value="Unassembled WGS sequence"/>
</dbReference>
<accession>A0AAR5P9G9</accession>
<dbReference type="InterPro" id="IPR002472">
    <property type="entry name" value="Palm_thioest"/>
</dbReference>
<dbReference type="EnsemblMetazoa" id="XM_019902165.1">
    <property type="protein sequence ID" value="XP_019757724.1"/>
    <property type="gene ID" value="LOC109536083"/>
</dbReference>
<feature type="transmembrane region" description="Helical" evidence="6">
    <location>
        <begin position="285"/>
        <end position="304"/>
    </location>
</feature>
<feature type="signal peptide" evidence="7">
    <location>
        <begin position="1"/>
        <end position="26"/>
    </location>
</feature>
<keyword evidence="9" id="KW-1185">Reference proteome</keyword>
<dbReference type="AlphaFoldDB" id="A0AAR5P9G9"/>
<keyword evidence="3 6" id="KW-0812">Transmembrane</keyword>
<dbReference type="Pfam" id="PF04117">
    <property type="entry name" value="Mpv17_PMP22"/>
    <property type="match status" value="1"/>
</dbReference>
<evidence type="ECO:0000256" key="5">
    <source>
        <dbReference type="ARBA" id="ARBA00023136"/>
    </source>
</evidence>
<feature type="transmembrane region" description="Helical" evidence="6">
    <location>
        <begin position="381"/>
        <end position="401"/>
    </location>
</feature>
<keyword evidence="5 6" id="KW-0472">Membrane</keyword>
<comment type="subcellular location">
    <subcellularLocation>
        <location evidence="1">Membrane</location>
        <topology evidence="1">Multi-pass membrane protein</topology>
    </subcellularLocation>
</comment>
<keyword evidence="4 6" id="KW-1133">Transmembrane helix</keyword>
<organism evidence="8 9">
    <name type="scientific">Dendroctonus ponderosae</name>
    <name type="common">Mountain pine beetle</name>
    <dbReference type="NCBI Taxonomy" id="77166"/>
    <lineage>
        <taxon>Eukaryota</taxon>
        <taxon>Metazoa</taxon>
        <taxon>Ecdysozoa</taxon>
        <taxon>Arthropoda</taxon>
        <taxon>Hexapoda</taxon>
        <taxon>Insecta</taxon>
        <taxon>Pterygota</taxon>
        <taxon>Neoptera</taxon>
        <taxon>Endopterygota</taxon>
        <taxon>Coleoptera</taxon>
        <taxon>Polyphaga</taxon>
        <taxon>Cucujiformia</taxon>
        <taxon>Curculionidae</taxon>
        <taxon>Scolytinae</taxon>
        <taxon>Dendroctonus</taxon>
    </lineage>
</organism>
<sequence>MSAGNNFRFITCSVLLIFSYFAENVANEPTPIVMWHGMGDSCCAFYSLGAIKEKLNASIPGVYVHSLKIGDNFLEDVENGYFMHPDSQIEMACEKIQQDSQLANGFNAIGFSQGAQFLRALVQRCPTPRIKNLISVGGQHQGVYGLPNCGALSNNACDYIRKLLNHAAYIDWVQKGLVQATYWHDPLNEEEYKKNSSFLADINNELVINETYKTNLLTKEWKVDIYSMSKLRVLFRTVLEKHPIIGNSVVYGTLCVAAEASQQTINKKILNKPSQPLDLETIGRYGIYGTGIGGPLLAVWYRYLDKKLPGATAKVVVKKMLIDQFLFTPQLLVIFYVTMSILERKEDLLAECKSKFAHTFLANCLFWLPGQAINFSLVPSIYRVTYVGTCSFAWIYILCWLKRQDVASSKPDDS</sequence>
<proteinExistence type="inferred from homology"/>
<dbReference type="InterPro" id="IPR007248">
    <property type="entry name" value="Mpv17_PMP22"/>
</dbReference>
<evidence type="ECO:0000256" key="4">
    <source>
        <dbReference type="ARBA" id="ARBA00022989"/>
    </source>
</evidence>
<reference evidence="9" key="1">
    <citation type="journal article" date="2013" name="Genome Biol.">
        <title>Draft genome of the mountain pine beetle, Dendroctonus ponderosae Hopkins, a major forest pest.</title>
        <authorList>
            <person name="Keeling C.I."/>
            <person name="Yuen M.M."/>
            <person name="Liao N.Y."/>
            <person name="Docking T.R."/>
            <person name="Chan S.K."/>
            <person name="Taylor G.A."/>
            <person name="Palmquist D.L."/>
            <person name="Jackman S.D."/>
            <person name="Nguyen A."/>
            <person name="Li M."/>
            <person name="Henderson H."/>
            <person name="Janes J.K."/>
            <person name="Zhao Y."/>
            <person name="Pandoh P."/>
            <person name="Moore R."/>
            <person name="Sperling F.A."/>
            <person name="Huber D.P."/>
            <person name="Birol I."/>
            <person name="Jones S.J."/>
            <person name="Bohlmann J."/>
        </authorList>
    </citation>
    <scope>NUCLEOTIDE SEQUENCE</scope>
</reference>
<dbReference type="InterPro" id="IPR029058">
    <property type="entry name" value="AB_hydrolase_fold"/>
</dbReference>
<dbReference type="GO" id="GO:0016020">
    <property type="term" value="C:membrane"/>
    <property type="evidence" value="ECO:0007669"/>
    <property type="project" value="UniProtKB-SubCell"/>
</dbReference>
<evidence type="ECO:0000256" key="3">
    <source>
        <dbReference type="ARBA" id="ARBA00022692"/>
    </source>
</evidence>
<dbReference type="PANTHER" id="PTHR11266:SF85">
    <property type="entry name" value="MPV17-LIKE PROTEIN"/>
    <property type="match status" value="1"/>
</dbReference>
<feature type="transmembrane region" description="Helical" evidence="6">
    <location>
        <begin position="325"/>
        <end position="342"/>
    </location>
</feature>
<name>A0AAR5P9G9_DENPD</name>
<evidence type="ECO:0000256" key="6">
    <source>
        <dbReference type="SAM" id="Phobius"/>
    </source>
</evidence>